<gene>
    <name evidence="1" type="ORF">CCV52592_1266</name>
</gene>
<dbReference type="HOGENOM" id="CLU_096765_1_0_7"/>
<evidence type="ECO:0000313" key="2">
    <source>
        <dbReference type="Proteomes" id="UP000006380"/>
    </source>
</evidence>
<sequence length="228" mass="26188">MIEKISRIQRIAAAQNSSPIPLNTSLPISLKVSEKIGFNRYILKFADKSLNTKSLKPLNVGSQYWGEIESASENILIRNMFEKPKILEFPAFENGLWLIENLISQPNLSWLYEHIFEVLSTTKNKEEFKIYTKMITALQESIIHIPFVYNGVLGLLQLKKDRSKSWIYLVFSNFAPIVFELEKGEISHVMTPFKNVAALLKKEFACDIGVQNVLPFWSKDDKIVDFKG</sequence>
<evidence type="ECO:0000313" key="1">
    <source>
        <dbReference type="EMBL" id="EAU00171.1"/>
    </source>
</evidence>
<dbReference type="Proteomes" id="UP000006380">
    <property type="component" value="Chromosome"/>
</dbReference>
<dbReference type="AlphaFoldDB" id="A7GY48"/>
<keyword evidence="2" id="KW-1185">Reference proteome</keyword>
<protein>
    <submittedName>
        <fullName evidence="1">Uncharacterized protein</fullName>
    </submittedName>
</protein>
<dbReference type="STRING" id="360105.CCV52592_1266"/>
<organism evidence="1 2">
    <name type="scientific">Campylobacter curvus (strain 525.92)</name>
    <dbReference type="NCBI Taxonomy" id="360105"/>
    <lineage>
        <taxon>Bacteria</taxon>
        <taxon>Pseudomonadati</taxon>
        <taxon>Campylobacterota</taxon>
        <taxon>Epsilonproteobacteria</taxon>
        <taxon>Campylobacterales</taxon>
        <taxon>Campylobacteraceae</taxon>
        <taxon>Campylobacter</taxon>
    </lineage>
</organism>
<reference evidence="1" key="1">
    <citation type="submission" date="2016-07" db="EMBL/GenBank/DDBJ databases">
        <title>Comparative genomics of the Campylobacter concisus group.</title>
        <authorList>
            <person name="Miller W.G."/>
            <person name="Yee E."/>
            <person name="Chapman M.H."/>
            <person name="Huynh S."/>
            <person name="Bono J.L."/>
            <person name="On S.L.W."/>
            <person name="StLeger J."/>
            <person name="Foster G."/>
            <person name="Parker C.T."/>
        </authorList>
    </citation>
    <scope>NUCLEOTIDE SEQUENCE</scope>
    <source>
        <strain evidence="1">525.92</strain>
    </source>
</reference>
<dbReference type="OrthoDB" id="5358412at2"/>
<name>A7GY48_CAMC5</name>
<dbReference type="RefSeq" id="WP_011992205.1">
    <property type="nucleotide sequence ID" value="NC_009715.2"/>
</dbReference>
<dbReference type="EMBL" id="CP000767">
    <property type="protein sequence ID" value="EAU00171.1"/>
    <property type="molecule type" value="Genomic_DNA"/>
</dbReference>
<dbReference type="KEGG" id="ccv:CCV52592_1266"/>
<proteinExistence type="predicted"/>
<accession>A7GY48</accession>